<dbReference type="EMBL" id="JAKWFO010000005">
    <property type="protein sequence ID" value="KAI9635512.1"/>
    <property type="molecule type" value="Genomic_DNA"/>
</dbReference>
<evidence type="ECO:0000256" key="1">
    <source>
        <dbReference type="SAM" id="Phobius"/>
    </source>
</evidence>
<evidence type="ECO:0000313" key="3">
    <source>
        <dbReference type="Proteomes" id="UP001164286"/>
    </source>
</evidence>
<feature type="transmembrane region" description="Helical" evidence="1">
    <location>
        <begin position="6"/>
        <end position="25"/>
    </location>
</feature>
<proteinExistence type="predicted"/>
<dbReference type="GeneID" id="77732034"/>
<organism evidence="2 3">
    <name type="scientific">Dioszegia hungarica</name>
    <dbReference type="NCBI Taxonomy" id="4972"/>
    <lineage>
        <taxon>Eukaryota</taxon>
        <taxon>Fungi</taxon>
        <taxon>Dikarya</taxon>
        <taxon>Basidiomycota</taxon>
        <taxon>Agaricomycotina</taxon>
        <taxon>Tremellomycetes</taxon>
        <taxon>Tremellales</taxon>
        <taxon>Bulleribasidiaceae</taxon>
        <taxon>Dioszegia</taxon>
    </lineage>
</organism>
<gene>
    <name evidence="2" type="ORF">MKK02DRAFT_44202</name>
</gene>
<keyword evidence="1" id="KW-1133">Transmembrane helix</keyword>
<keyword evidence="1" id="KW-0472">Membrane</keyword>
<evidence type="ECO:0000313" key="2">
    <source>
        <dbReference type="EMBL" id="KAI9635512.1"/>
    </source>
</evidence>
<dbReference type="AlphaFoldDB" id="A0AA38H7R1"/>
<keyword evidence="3" id="KW-1185">Reference proteome</keyword>
<sequence>MLEFNAGLLSVGISIVALGSLYLLFDHFYVVHHNQTSPANLAAAEAAADWPDLSATTCLDLFQLLEDENTPAFRSAVIRALSLTVPPSSHHLVGLTFSIIAARVPRTKYARLVGTQLCVPLGLGERENEVAKQETMRLIRAEVWKGVAGVVNELLNEHGGTFAPSVDYVILLNGVKNLKVFGRANKAYIGRGGLMVLLNDA</sequence>
<keyword evidence="1" id="KW-0812">Transmembrane</keyword>
<dbReference type="Proteomes" id="UP001164286">
    <property type="component" value="Unassembled WGS sequence"/>
</dbReference>
<protein>
    <submittedName>
        <fullName evidence="2">Uncharacterized protein</fullName>
    </submittedName>
</protein>
<dbReference type="RefSeq" id="XP_052945289.1">
    <property type="nucleotide sequence ID" value="XM_053092829.1"/>
</dbReference>
<name>A0AA38H7R1_9TREE</name>
<reference evidence="2" key="1">
    <citation type="journal article" date="2022" name="G3 (Bethesda)">
        <title>High quality genome of the basidiomycete yeast Dioszegia hungarica PDD-24b-2 isolated from cloud water.</title>
        <authorList>
            <person name="Jarrige D."/>
            <person name="Haridas S."/>
            <person name="Bleykasten-Grosshans C."/>
            <person name="Joly M."/>
            <person name="Nadalig T."/>
            <person name="Sancelme M."/>
            <person name="Vuilleumier S."/>
            <person name="Grigoriev I.V."/>
            <person name="Amato P."/>
            <person name="Bringel F."/>
        </authorList>
    </citation>
    <scope>NUCLEOTIDE SEQUENCE</scope>
    <source>
        <strain evidence="2">PDD-24b-2</strain>
    </source>
</reference>
<comment type="caution">
    <text evidence="2">The sequence shown here is derived from an EMBL/GenBank/DDBJ whole genome shotgun (WGS) entry which is preliminary data.</text>
</comment>
<accession>A0AA38H7R1</accession>